<feature type="domain" description="GS beta-grasp" evidence="1">
    <location>
        <begin position="126"/>
        <end position="215"/>
    </location>
</feature>
<dbReference type="InterPro" id="IPR014746">
    <property type="entry name" value="Gln_synth/guanido_kin_cat_dom"/>
</dbReference>
<dbReference type="Gene3D" id="1.20.120.1560">
    <property type="match status" value="1"/>
</dbReference>
<dbReference type="InterPro" id="IPR022147">
    <property type="entry name" value="GSIII_N"/>
</dbReference>
<sequence length="770" mass="86857">MVFLPISMGRGAGGIDKTGRIPLHKQIQKISIIDKLKKDQIMSKLRFRVVEDAFKKKAVEVPTPKERPSEYYGKYVFNRTKMFKYLPSKVYDKLIDAIDNGSPLDRTIANEVAAGMKKWAVEMGVTHYTHWFHPLTEGTAEKHDAFIEHDGKGGMLEDFSGKLLVQQEPDASSFPSGGIRNTFEARGYSAWDPSSPAFIIDDTLCIPTIFIAYTGESLDYKAPLLKALHAVDKAAVEVCHYFNPEVKKVVAYLGWEQEYFLVDEGLYAARPDLLLTGRTLMGHDSAKNQQLEDHYFASIPTRVAAFMKELEIEAWSLGIPVKTRHNEVAPNQFELAPIFEECNLAVDHNMLVMSLMRRVSRRHGFRVLLHEKPFKGINGSGKHNNWSLGTDTGILLMAPGKTAEDNLRFITFVVNTLMAVYKHNGLLKASIASANNAHRLGANEAPPAIISSFLGKQLTQVLERIEKSTTDELVTLSGKQGLKLAIPQIPELLIDNTDRNRTSPFAFTGNRFEFRAVGSEANCASGMIALNSAVAEQLIQFKKDVDALIAKGESKISAILEVVRNYIKISKPIHFDGNGYSEEWKKEAEKRGLDCETSVPIIIDSYLKPETVSLFESIGVMTKKELEARNEVKWEIYTKKIQIESRVMGDLILNHIIPIATQYQTELIDNVYKLKSLFPADKAAKLSAQNLELIEEIANRTAYIKEHTDAMVEARKSANKIENEREKALAYHDNIVPMLEEIRYHVDKLELIVDNQIWTLPKYRELLFIR</sequence>
<evidence type="ECO:0000259" key="1">
    <source>
        <dbReference type="PROSITE" id="PS51986"/>
    </source>
</evidence>
<dbReference type="PROSITE" id="PS00181">
    <property type="entry name" value="GLNA_ATP"/>
    <property type="match status" value="1"/>
</dbReference>
<gene>
    <name evidence="3" type="ORF">EZS27_018557</name>
</gene>
<dbReference type="InterPro" id="IPR052725">
    <property type="entry name" value="GS_Type-3"/>
</dbReference>
<proteinExistence type="predicted"/>
<dbReference type="SUPFAM" id="SSF55931">
    <property type="entry name" value="Glutamine synthetase/guanido kinase"/>
    <property type="match status" value="1"/>
</dbReference>
<dbReference type="Pfam" id="PF18318">
    <property type="entry name" value="Gln-synt_C-ter"/>
    <property type="match status" value="1"/>
</dbReference>
<evidence type="ECO:0000259" key="2">
    <source>
        <dbReference type="PROSITE" id="PS51987"/>
    </source>
</evidence>
<reference evidence="3" key="1">
    <citation type="submission" date="2019-03" db="EMBL/GenBank/DDBJ databases">
        <title>Single cell metagenomics reveals metabolic interactions within the superorganism composed of flagellate Streblomastix strix and complex community of Bacteroidetes bacteria on its surface.</title>
        <authorList>
            <person name="Treitli S.C."/>
            <person name="Kolisko M."/>
            <person name="Husnik F."/>
            <person name="Keeling P."/>
            <person name="Hampl V."/>
        </authorList>
    </citation>
    <scope>NUCLEOTIDE SEQUENCE</scope>
    <source>
        <strain evidence="3">STM</strain>
    </source>
</reference>
<dbReference type="InterPro" id="IPR027303">
    <property type="entry name" value="Gln_synth_gly_rich_site"/>
</dbReference>
<dbReference type="PROSITE" id="PS51987">
    <property type="entry name" value="GS_CATALYTIC"/>
    <property type="match status" value="1"/>
</dbReference>
<dbReference type="GO" id="GO:0006542">
    <property type="term" value="P:glutamine biosynthetic process"/>
    <property type="evidence" value="ECO:0007669"/>
    <property type="project" value="InterPro"/>
</dbReference>
<dbReference type="GO" id="GO:0004356">
    <property type="term" value="F:glutamine synthetase activity"/>
    <property type="evidence" value="ECO:0007669"/>
    <property type="project" value="UniProtKB-EC"/>
</dbReference>
<dbReference type="Pfam" id="PF00120">
    <property type="entry name" value="Gln-synt_C"/>
    <property type="match status" value="1"/>
</dbReference>
<dbReference type="EC" id="6.3.1.2" evidence="3"/>
<accession>A0A5J4RJG3</accession>
<comment type="caution">
    <text evidence="3">The sequence shown here is derived from an EMBL/GenBank/DDBJ whole genome shotgun (WGS) entry which is preliminary data.</text>
</comment>
<dbReference type="PANTHER" id="PTHR42974:SF1">
    <property type="entry name" value="TYPE-3 GLUTAMINE SYNTHETASE"/>
    <property type="match status" value="1"/>
</dbReference>
<dbReference type="Gene3D" id="3.30.590.10">
    <property type="entry name" value="Glutamine synthetase/guanido kinase, catalytic domain"/>
    <property type="match status" value="1"/>
</dbReference>
<dbReference type="InterPro" id="IPR008146">
    <property type="entry name" value="Gln_synth_cat_dom"/>
</dbReference>
<name>A0A5J4RJG3_9ZZZZ</name>
<dbReference type="SMART" id="SM01230">
    <property type="entry name" value="Gln-synt_C"/>
    <property type="match status" value="1"/>
</dbReference>
<dbReference type="EMBL" id="SNRY01001169">
    <property type="protein sequence ID" value="KAA6332991.1"/>
    <property type="molecule type" value="Genomic_DNA"/>
</dbReference>
<dbReference type="InterPro" id="IPR008147">
    <property type="entry name" value="Gln_synt_N"/>
</dbReference>
<evidence type="ECO:0000313" key="3">
    <source>
        <dbReference type="EMBL" id="KAA6332991.1"/>
    </source>
</evidence>
<dbReference type="Pfam" id="PF12437">
    <property type="entry name" value="GSIII_N"/>
    <property type="match status" value="1"/>
</dbReference>
<organism evidence="3">
    <name type="scientific">termite gut metagenome</name>
    <dbReference type="NCBI Taxonomy" id="433724"/>
    <lineage>
        <taxon>unclassified sequences</taxon>
        <taxon>metagenomes</taxon>
        <taxon>organismal metagenomes</taxon>
    </lineage>
</organism>
<dbReference type="InterPro" id="IPR040577">
    <property type="entry name" value="Gln-synt_C"/>
</dbReference>
<keyword evidence="3" id="KW-0436">Ligase</keyword>
<dbReference type="PANTHER" id="PTHR42974">
    <property type="entry name" value="GLUTAMINE SYNTHETASE"/>
    <property type="match status" value="1"/>
</dbReference>
<feature type="domain" description="GS catalytic" evidence="2">
    <location>
        <begin position="220"/>
        <end position="656"/>
    </location>
</feature>
<dbReference type="PROSITE" id="PS51986">
    <property type="entry name" value="GS_BETA_GRASP"/>
    <property type="match status" value="1"/>
</dbReference>
<dbReference type="AlphaFoldDB" id="A0A5J4RJG3"/>
<protein>
    <submittedName>
        <fullName evidence="3">Glutamine synthetase</fullName>
        <ecNumber evidence="3">6.3.1.2</ecNumber>
    </submittedName>
</protein>